<evidence type="ECO:0000313" key="2">
    <source>
        <dbReference type="EMBL" id="GFR52394.1"/>
    </source>
</evidence>
<dbReference type="Proteomes" id="UP001054857">
    <property type="component" value="Unassembled WGS sequence"/>
</dbReference>
<name>A0AAD3E2F6_9CHLO</name>
<gene>
    <name evidence="2" type="ORF">Agub_g14904</name>
</gene>
<evidence type="ECO:0000313" key="3">
    <source>
        <dbReference type="Proteomes" id="UP001054857"/>
    </source>
</evidence>
<organism evidence="2 3">
    <name type="scientific">Astrephomene gubernaculifera</name>
    <dbReference type="NCBI Taxonomy" id="47775"/>
    <lineage>
        <taxon>Eukaryota</taxon>
        <taxon>Viridiplantae</taxon>
        <taxon>Chlorophyta</taxon>
        <taxon>core chlorophytes</taxon>
        <taxon>Chlorophyceae</taxon>
        <taxon>CS clade</taxon>
        <taxon>Chlamydomonadales</taxon>
        <taxon>Astrephomenaceae</taxon>
        <taxon>Astrephomene</taxon>
    </lineage>
</organism>
<dbReference type="PANTHER" id="PTHR34407:SF1">
    <property type="entry name" value="SGNH HYDROLASE-TYPE ESTERASE DOMAIN-CONTAINING PROTEIN"/>
    <property type="match status" value="1"/>
</dbReference>
<dbReference type="CDD" id="cd00229">
    <property type="entry name" value="SGNH_hydrolase"/>
    <property type="match status" value="1"/>
</dbReference>
<dbReference type="PANTHER" id="PTHR34407">
    <property type="entry name" value="EXPRESSED PROTEIN"/>
    <property type="match status" value="1"/>
</dbReference>
<protein>
    <submittedName>
        <fullName evidence="2">Uncharacterized protein</fullName>
    </submittedName>
</protein>
<dbReference type="Gene3D" id="3.40.50.1110">
    <property type="entry name" value="SGNH hydrolase"/>
    <property type="match status" value="1"/>
</dbReference>
<dbReference type="EMBL" id="BMAR01000062">
    <property type="protein sequence ID" value="GFR52394.1"/>
    <property type="molecule type" value="Genomic_DNA"/>
</dbReference>
<evidence type="ECO:0000256" key="1">
    <source>
        <dbReference type="SAM" id="SignalP"/>
    </source>
</evidence>
<dbReference type="AlphaFoldDB" id="A0AAD3E2F6"/>
<proteinExistence type="predicted"/>
<dbReference type="InterPro" id="IPR036514">
    <property type="entry name" value="SGNH_hydro_sf"/>
</dbReference>
<dbReference type="SUPFAM" id="SSF52266">
    <property type="entry name" value="SGNH hydrolase"/>
    <property type="match status" value="1"/>
</dbReference>
<keyword evidence="1" id="KW-0732">Signal</keyword>
<accession>A0AAD3E2F6</accession>
<feature type="chain" id="PRO_5041996493" evidence="1">
    <location>
        <begin position="25"/>
        <end position="516"/>
    </location>
</feature>
<comment type="caution">
    <text evidence="2">The sequence shown here is derived from an EMBL/GenBank/DDBJ whole genome shotgun (WGS) entry which is preliminary data.</text>
</comment>
<feature type="signal peptide" evidence="1">
    <location>
        <begin position="1"/>
        <end position="24"/>
    </location>
</feature>
<reference evidence="2 3" key="1">
    <citation type="journal article" date="2021" name="Sci. Rep.">
        <title>Genome sequencing of the multicellular alga Astrephomene provides insights into convergent evolution of germ-soma differentiation.</title>
        <authorList>
            <person name="Yamashita S."/>
            <person name="Yamamoto K."/>
            <person name="Matsuzaki R."/>
            <person name="Suzuki S."/>
            <person name="Yamaguchi H."/>
            <person name="Hirooka S."/>
            <person name="Minakuchi Y."/>
            <person name="Miyagishima S."/>
            <person name="Kawachi M."/>
            <person name="Toyoda A."/>
            <person name="Nozaki H."/>
        </authorList>
    </citation>
    <scope>NUCLEOTIDE SEQUENCE [LARGE SCALE GENOMIC DNA]</scope>
    <source>
        <strain evidence="2 3">NIES-4017</strain>
    </source>
</reference>
<keyword evidence="3" id="KW-1185">Reference proteome</keyword>
<sequence>MLPWQGLLSLALCMLLLCIIGVTATDTNDSDNWSEPMLREKAVWNYTLPSFAVRQSMQNCCGKRLLRVIKDLEAGKTINVAVVGGSYSLPDRISMDEVWFSIFVDKYLKKRYPTANVSGHNAAVGGSNAGFAYLCLDKMLPPKVDLVFVDYGPNMMQKTTHDIVNPNQYYEQLLRALLAYPGDPAVIAVEQLLPSTVPYYRYPEVTSSPLYKYYDVPYISVGSSLWRMQVLNTSGFADPDIRMKSTGNTWAYWHLNARGHKLVADMAVFLFQTAAAMDKADLLPEQKDPLWATGVRAGPEHIHMLPTHPVKRPLLCIMPDELPGYVTNHTGWEYGADDSHKRKFGYISFHNGSSDPKLPTPSGLPELRLEWDGKLVGKGAAAAAGGGSSSSNSSSSSSYALILVYLASYSGMGAAEMSCAGACRCTAQNISATIPEFSLTKVRPAAVTLSPGKATGSSVCQMRVINNSPGGDHAKFKVTGFILAEMHPGREAEIGRVTFMNHGGGGTVKATVVGRL</sequence>